<sequence>MLSSQTQFVDLPNGNHVWTRRIGHSPRKLMLLHNSTEMPWQYLTTFTNFARQNDIEIILVEMLGSYLSDQPETDRMPSVAERMSEIQHVVAHYRLDKFAIHGIADTTSLARENVKDHANARRLLTDQDELASARATEVLGNFDNPDYLNMLRTRLRYTVTV</sequence>
<dbReference type="InterPro" id="IPR029058">
    <property type="entry name" value="AB_hydrolase_fold"/>
</dbReference>
<dbReference type="Gene3D" id="3.40.50.1820">
    <property type="entry name" value="alpha/beta hydrolase"/>
    <property type="match status" value="1"/>
</dbReference>
<dbReference type="SUPFAM" id="SSF53474">
    <property type="entry name" value="alpha/beta-Hydrolases"/>
    <property type="match status" value="1"/>
</dbReference>
<accession>A0ABS2H0X0</accession>
<evidence type="ECO:0000313" key="1">
    <source>
        <dbReference type="EMBL" id="MBM6941009.1"/>
    </source>
</evidence>
<dbReference type="RefSeq" id="WP_204785280.1">
    <property type="nucleotide sequence ID" value="NZ_JACJKU010000056.1"/>
</dbReference>
<gene>
    <name evidence="1" type="ORF">H5975_05935</name>
</gene>
<name>A0ABS2H0X0_9LACO</name>
<organism evidence="1 2">
    <name type="scientific">Limosilactobacillus coleohominis</name>
    <dbReference type="NCBI Taxonomy" id="181675"/>
    <lineage>
        <taxon>Bacteria</taxon>
        <taxon>Bacillati</taxon>
        <taxon>Bacillota</taxon>
        <taxon>Bacilli</taxon>
        <taxon>Lactobacillales</taxon>
        <taxon>Lactobacillaceae</taxon>
        <taxon>Limosilactobacillus</taxon>
    </lineage>
</organism>
<protein>
    <recommendedName>
        <fullName evidence="3">Alpha/beta hydrolase</fullName>
    </recommendedName>
</protein>
<keyword evidence="2" id="KW-1185">Reference proteome</keyword>
<proteinExistence type="predicted"/>
<evidence type="ECO:0000313" key="2">
    <source>
        <dbReference type="Proteomes" id="UP000785625"/>
    </source>
</evidence>
<dbReference type="EMBL" id="JACJKU010000056">
    <property type="protein sequence ID" value="MBM6941009.1"/>
    <property type="molecule type" value="Genomic_DNA"/>
</dbReference>
<comment type="caution">
    <text evidence="1">The sequence shown here is derived from an EMBL/GenBank/DDBJ whole genome shotgun (WGS) entry which is preliminary data.</text>
</comment>
<dbReference type="Proteomes" id="UP000785625">
    <property type="component" value="Unassembled WGS sequence"/>
</dbReference>
<evidence type="ECO:0008006" key="3">
    <source>
        <dbReference type="Google" id="ProtNLM"/>
    </source>
</evidence>
<reference evidence="1 2" key="1">
    <citation type="journal article" date="2021" name="Sci. Rep.">
        <title>The distribution of antibiotic resistance genes in chicken gut microbiota commensals.</title>
        <authorList>
            <person name="Juricova H."/>
            <person name="Matiasovicova J."/>
            <person name="Kubasova T."/>
            <person name="Cejkova D."/>
            <person name="Rychlik I."/>
        </authorList>
    </citation>
    <scope>NUCLEOTIDE SEQUENCE [LARGE SCALE GENOMIC DNA]</scope>
    <source>
        <strain evidence="1 2">An574</strain>
    </source>
</reference>